<protein>
    <submittedName>
        <fullName evidence="1">Uncharacterized protein</fullName>
    </submittedName>
</protein>
<accession>A0A2U1FJ12</accession>
<gene>
    <name evidence="1" type="ORF">C7382_10555</name>
</gene>
<dbReference type="Proteomes" id="UP000245462">
    <property type="component" value="Unassembled WGS sequence"/>
</dbReference>
<evidence type="ECO:0000313" key="2">
    <source>
        <dbReference type="Proteomes" id="UP000245462"/>
    </source>
</evidence>
<comment type="caution">
    <text evidence="1">The sequence shown here is derived from an EMBL/GenBank/DDBJ whole genome shotgun (WGS) entry which is preliminary data.</text>
</comment>
<organism evidence="1 2">
    <name type="scientific">Porphyromonas loveana</name>
    <dbReference type="NCBI Taxonomy" id="1884669"/>
    <lineage>
        <taxon>Bacteria</taxon>
        <taxon>Pseudomonadati</taxon>
        <taxon>Bacteroidota</taxon>
        <taxon>Bacteroidia</taxon>
        <taxon>Bacteroidales</taxon>
        <taxon>Porphyromonadaceae</taxon>
        <taxon>Porphyromonas</taxon>
    </lineage>
</organism>
<dbReference type="AlphaFoldDB" id="A0A2U1FJ12"/>
<proteinExistence type="predicted"/>
<dbReference type="EMBL" id="QEKY01000005">
    <property type="protein sequence ID" value="PVZ12168.1"/>
    <property type="molecule type" value="Genomic_DNA"/>
</dbReference>
<evidence type="ECO:0000313" key="1">
    <source>
        <dbReference type="EMBL" id="PVZ12168.1"/>
    </source>
</evidence>
<keyword evidence="2" id="KW-1185">Reference proteome</keyword>
<name>A0A2U1FJ12_9PORP</name>
<sequence>MAPRIAYEYRISNTLGAGLVHFHDFNAGGSSAHLTFNVLL</sequence>
<reference evidence="1 2" key="1">
    <citation type="submission" date="2018-04" db="EMBL/GenBank/DDBJ databases">
        <title>Genomic Encyclopedia of Type Strains, Phase IV (KMG-IV): sequencing the most valuable type-strain genomes for metagenomic binning, comparative biology and taxonomic classification.</title>
        <authorList>
            <person name="Goeker M."/>
        </authorList>
    </citation>
    <scope>NUCLEOTIDE SEQUENCE [LARGE SCALE GENOMIC DNA]</scope>
    <source>
        <strain evidence="1 2">DSM 28520</strain>
    </source>
</reference>